<organism evidence="1 2">
    <name type="scientific">Pyricularia oryzae</name>
    <name type="common">Rice blast fungus</name>
    <name type="synonym">Magnaporthe oryzae</name>
    <dbReference type="NCBI Taxonomy" id="318829"/>
    <lineage>
        <taxon>Eukaryota</taxon>
        <taxon>Fungi</taxon>
        <taxon>Dikarya</taxon>
        <taxon>Ascomycota</taxon>
        <taxon>Pezizomycotina</taxon>
        <taxon>Sordariomycetes</taxon>
        <taxon>Sordariomycetidae</taxon>
        <taxon>Magnaporthales</taxon>
        <taxon>Pyriculariaceae</taxon>
        <taxon>Pyricularia</taxon>
    </lineage>
</organism>
<sequence>MEDHQSHRKSLGFCHLIVATNHKKIRRQTNKFTTTRHNVSFAHQSSGEHPSSSVYPPLAKYQNLPFCLASNYGTQFCFSPREMDAQFYPQAQGLQHLSRADRSTQRPYLITF</sequence>
<reference evidence="1 2" key="1">
    <citation type="journal article" date="2019" name="Mol. Biol. Evol.">
        <title>Blast fungal genomes show frequent chromosomal changes, gene gains and losses, and effector gene turnover.</title>
        <authorList>
            <person name="Gomez Luciano L.B."/>
            <person name="Jason Tsai I."/>
            <person name="Chuma I."/>
            <person name="Tosa Y."/>
            <person name="Chen Y.H."/>
            <person name="Li J.Y."/>
            <person name="Li M.Y."/>
            <person name="Jade Lu M.Y."/>
            <person name="Nakayashiki H."/>
            <person name="Li W.H."/>
        </authorList>
    </citation>
    <scope>NUCLEOTIDE SEQUENCE [LARGE SCALE GENOMIC DNA]</scope>
    <source>
        <strain evidence="1">MZ5-1-6</strain>
    </source>
</reference>
<dbReference type="AlphaFoldDB" id="A0A4P7N9J4"/>
<gene>
    <name evidence="1" type="ORF">PoMZ_02929</name>
</gene>
<protein>
    <submittedName>
        <fullName evidence="1">Uncharacterized protein</fullName>
    </submittedName>
</protein>
<evidence type="ECO:0000313" key="2">
    <source>
        <dbReference type="Proteomes" id="UP000294847"/>
    </source>
</evidence>
<proteinExistence type="predicted"/>
<dbReference type="EMBL" id="CP034206">
    <property type="protein sequence ID" value="QBZ57991.1"/>
    <property type="molecule type" value="Genomic_DNA"/>
</dbReference>
<accession>A0A4P7N9J4</accession>
<evidence type="ECO:0000313" key="1">
    <source>
        <dbReference type="EMBL" id="QBZ57991.1"/>
    </source>
</evidence>
<dbReference type="Proteomes" id="UP000294847">
    <property type="component" value="Chromosome 3"/>
</dbReference>
<name>A0A4P7N9J4_PYROR</name>